<feature type="active site" description="Charge relay system" evidence="6">
    <location>
        <position position="396"/>
    </location>
</feature>
<dbReference type="InterPro" id="IPR023827">
    <property type="entry name" value="Peptidase_S8_Asp-AS"/>
</dbReference>
<evidence type="ECO:0000256" key="2">
    <source>
        <dbReference type="ARBA" id="ARBA00022670"/>
    </source>
</evidence>
<keyword evidence="11" id="KW-1185">Reference proteome</keyword>
<dbReference type="PROSITE" id="PS00136">
    <property type="entry name" value="SUBTILASE_ASP"/>
    <property type="match status" value="1"/>
</dbReference>
<dbReference type="InterPro" id="IPR050131">
    <property type="entry name" value="Peptidase_S8_subtilisin-like"/>
</dbReference>
<feature type="chain" id="PRO_5046898897" evidence="7">
    <location>
        <begin position="20"/>
        <end position="538"/>
    </location>
</feature>
<feature type="domain" description="Peptidase S8/S53" evidence="8">
    <location>
        <begin position="166"/>
        <end position="442"/>
    </location>
</feature>
<comment type="caution">
    <text evidence="10">The sequence shown here is derived from an EMBL/GenBank/DDBJ whole genome shotgun (WGS) entry which is preliminary data.</text>
</comment>
<dbReference type="InterPro" id="IPR017317">
    <property type="entry name" value="Pept_S8_subtilisin_bacteroid-2"/>
</dbReference>
<reference evidence="11" key="1">
    <citation type="submission" date="2023-07" db="EMBL/GenBank/DDBJ databases">
        <authorList>
            <person name="Yue Y."/>
        </authorList>
    </citation>
    <scope>NUCLEOTIDE SEQUENCE [LARGE SCALE GENOMIC DNA]</scope>
    <source>
        <strain evidence="11">2Y89</strain>
    </source>
</reference>
<dbReference type="Pfam" id="PF00082">
    <property type="entry name" value="Peptidase_S8"/>
    <property type="match status" value="1"/>
</dbReference>
<dbReference type="CDD" id="cd07493">
    <property type="entry name" value="Peptidases_S8_9"/>
    <property type="match status" value="1"/>
</dbReference>
<keyword evidence="2 6" id="KW-0645">Protease</keyword>
<dbReference type="EMBL" id="JAIUJS010000005">
    <property type="protein sequence ID" value="MCA0153768.1"/>
    <property type="molecule type" value="Genomic_DNA"/>
</dbReference>
<dbReference type="PRINTS" id="PR00723">
    <property type="entry name" value="SUBTILISIN"/>
</dbReference>
<feature type="active site" description="Charge relay system" evidence="6">
    <location>
        <position position="175"/>
    </location>
</feature>
<organism evidence="10 11">
    <name type="scientific">Winogradskyella vincentii</name>
    <dbReference type="NCBI Taxonomy" id="2877122"/>
    <lineage>
        <taxon>Bacteria</taxon>
        <taxon>Pseudomonadati</taxon>
        <taxon>Bacteroidota</taxon>
        <taxon>Flavobacteriia</taxon>
        <taxon>Flavobacteriales</taxon>
        <taxon>Flavobacteriaceae</taxon>
        <taxon>Winogradskyella</taxon>
    </lineage>
</organism>
<feature type="signal peptide" evidence="7">
    <location>
        <begin position="1"/>
        <end position="19"/>
    </location>
</feature>
<dbReference type="Pfam" id="PF18962">
    <property type="entry name" value="Por_Secre_tail"/>
    <property type="match status" value="1"/>
</dbReference>
<dbReference type="InterPro" id="IPR026444">
    <property type="entry name" value="Secre_tail"/>
</dbReference>
<protein>
    <submittedName>
        <fullName evidence="10">S8 family serine peptidase</fullName>
    </submittedName>
</protein>
<keyword evidence="4 6" id="KW-0378">Hydrolase</keyword>
<feature type="domain" description="Secretion system C-terminal sorting" evidence="9">
    <location>
        <begin position="466"/>
        <end position="536"/>
    </location>
</feature>
<evidence type="ECO:0000256" key="1">
    <source>
        <dbReference type="ARBA" id="ARBA00011073"/>
    </source>
</evidence>
<dbReference type="PIRSF" id="PIRSF037903">
    <property type="entry name" value="Subtilisin_rel_GFO_2223"/>
    <property type="match status" value="1"/>
</dbReference>
<dbReference type="PANTHER" id="PTHR43806">
    <property type="entry name" value="PEPTIDASE S8"/>
    <property type="match status" value="1"/>
</dbReference>
<evidence type="ECO:0000256" key="4">
    <source>
        <dbReference type="ARBA" id="ARBA00022801"/>
    </source>
</evidence>
<dbReference type="InterPro" id="IPR036852">
    <property type="entry name" value="Peptidase_S8/S53_dom_sf"/>
</dbReference>
<dbReference type="NCBIfam" id="TIGR04183">
    <property type="entry name" value="Por_Secre_tail"/>
    <property type="match status" value="1"/>
</dbReference>
<keyword evidence="3 7" id="KW-0732">Signal</keyword>
<dbReference type="InterPro" id="IPR000209">
    <property type="entry name" value="Peptidase_S8/S53_dom"/>
</dbReference>
<evidence type="ECO:0000256" key="6">
    <source>
        <dbReference type="PROSITE-ProRule" id="PRU01240"/>
    </source>
</evidence>
<proteinExistence type="inferred from homology"/>
<accession>A0ABS7Y1G4</accession>
<dbReference type="PANTHER" id="PTHR43806:SF67">
    <property type="entry name" value="EGF-LIKE DOMAIN-CONTAINING PROTEIN"/>
    <property type="match status" value="1"/>
</dbReference>
<evidence type="ECO:0000313" key="10">
    <source>
        <dbReference type="EMBL" id="MCA0153768.1"/>
    </source>
</evidence>
<dbReference type="RefSeq" id="WP_224478727.1">
    <property type="nucleotide sequence ID" value="NZ_JAIUJS010000005.1"/>
</dbReference>
<evidence type="ECO:0000313" key="11">
    <source>
        <dbReference type="Proteomes" id="UP001198402"/>
    </source>
</evidence>
<dbReference type="Gene3D" id="3.40.50.200">
    <property type="entry name" value="Peptidase S8/S53 domain"/>
    <property type="match status" value="1"/>
</dbReference>
<gene>
    <name evidence="10" type="ORF">LBV24_11110</name>
</gene>
<name>A0ABS7Y1G4_9FLAO</name>
<dbReference type="Proteomes" id="UP001198402">
    <property type="component" value="Unassembled WGS sequence"/>
</dbReference>
<evidence type="ECO:0000256" key="3">
    <source>
        <dbReference type="ARBA" id="ARBA00022729"/>
    </source>
</evidence>
<evidence type="ECO:0000259" key="8">
    <source>
        <dbReference type="Pfam" id="PF00082"/>
    </source>
</evidence>
<evidence type="ECO:0000256" key="5">
    <source>
        <dbReference type="ARBA" id="ARBA00022825"/>
    </source>
</evidence>
<sequence length="538" mass="58775">MFRNIFMLLLFQISITATAQQDAWIYLTDKPNVASSLANPITILTQKAIDRKQHHNIAIDERDVPVNETYIADLKTQTGITVMAKSKWFNAVHVRGTEAAISALDVLTYVDSIDFADNSLNSGSREFHVQDKYDNFEQQVVFNYGDTQNQVEMINADNLHVDDFTGEGITIAVMDSGFPNVNTMGAFQRLRDNGDLLDGYDFVTRNADVYANTASSHGTRVLSDMAGYIQDQFVGTAPDASYYLFLTEDVSSENPVEESYWVEAAERADSLGVDMINTSLGYRVFDNSNYDYTPADMNGQVAFISKGASIAVEKGILVVVSAGNAGATTWQTVGAPADSPDVLSVGAVDANGNYVAFSSQGGAAQVGYQKPDVVARGGASYVVDQNNNITQNNGTSFSSPILCGGIASLWQAIPYASPTEVMDYVRQSASQYNAPDDLLGHGIPDLDVAKDIALSLDENLRPEFTMYPNPVADELYIQFPEDDINAELNIYNQLGQRILNTNVTNTFNTVDVSFMAPGLFILELNSEGISKTYKLIKK</sequence>
<keyword evidence="5 6" id="KW-0720">Serine protease</keyword>
<comment type="similarity">
    <text evidence="1 6">Belongs to the peptidase S8 family.</text>
</comment>
<dbReference type="InterPro" id="IPR015500">
    <property type="entry name" value="Peptidase_S8_subtilisin-rel"/>
</dbReference>
<evidence type="ECO:0000256" key="7">
    <source>
        <dbReference type="SAM" id="SignalP"/>
    </source>
</evidence>
<evidence type="ECO:0000259" key="9">
    <source>
        <dbReference type="Pfam" id="PF18962"/>
    </source>
</evidence>
<feature type="active site" description="Charge relay system" evidence="6">
    <location>
        <position position="217"/>
    </location>
</feature>
<dbReference type="PROSITE" id="PS51892">
    <property type="entry name" value="SUBTILASE"/>
    <property type="match status" value="1"/>
</dbReference>
<dbReference type="SUPFAM" id="SSF52743">
    <property type="entry name" value="Subtilisin-like"/>
    <property type="match status" value="1"/>
</dbReference>